<dbReference type="InterPro" id="IPR018060">
    <property type="entry name" value="HTH_AraC"/>
</dbReference>
<dbReference type="InterPro" id="IPR037923">
    <property type="entry name" value="HTH-like"/>
</dbReference>
<keyword evidence="7" id="KW-1185">Reference proteome</keyword>
<dbReference type="RefSeq" id="WP_068151211.1">
    <property type="nucleotide sequence ID" value="NZ_JBHSCR010000003.1"/>
</dbReference>
<evidence type="ECO:0000313" key="6">
    <source>
        <dbReference type="EMBL" id="MFC4347088.1"/>
    </source>
</evidence>
<dbReference type="Pfam" id="PF12833">
    <property type="entry name" value="HTH_18"/>
    <property type="match status" value="1"/>
</dbReference>
<dbReference type="SUPFAM" id="SSF46689">
    <property type="entry name" value="Homeodomain-like"/>
    <property type="match status" value="1"/>
</dbReference>
<gene>
    <name evidence="6" type="ORF">ACFO5Q_04460</name>
</gene>
<dbReference type="InterPro" id="IPR009057">
    <property type="entry name" value="Homeodomain-like_sf"/>
</dbReference>
<accession>A0ABV8U8H4</accession>
<dbReference type="PROSITE" id="PS01124">
    <property type="entry name" value="HTH_ARAC_FAMILY_2"/>
    <property type="match status" value="1"/>
</dbReference>
<dbReference type="PRINTS" id="PR00032">
    <property type="entry name" value="HTHARAC"/>
</dbReference>
<keyword evidence="3" id="KW-0010">Activator</keyword>
<proteinExistence type="predicted"/>
<dbReference type="Gene3D" id="2.60.120.10">
    <property type="entry name" value="Jelly Rolls"/>
    <property type="match status" value="1"/>
</dbReference>
<evidence type="ECO:0000256" key="2">
    <source>
        <dbReference type="ARBA" id="ARBA00023125"/>
    </source>
</evidence>
<reference evidence="7" key="1">
    <citation type="journal article" date="2019" name="Int. J. Syst. Evol. Microbiol.">
        <title>The Global Catalogue of Microorganisms (GCM) 10K type strain sequencing project: providing services to taxonomists for standard genome sequencing and annotation.</title>
        <authorList>
            <consortium name="The Broad Institute Genomics Platform"/>
            <consortium name="The Broad Institute Genome Sequencing Center for Infectious Disease"/>
            <person name="Wu L."/>
            <person name="Ma J."/>
        </authorList>
    </citation>
    <scope>NUCLEOTIDE SEQUENCE [LARGE SCALE GENOMIC DNA]</scope>
    <source>
        <strain evidence="7">CGMCC 1.15304</strain>
    </source>
</reference>
<dbReference type="Gene3D" id="1.10.10.60">
    <property type="entry name" value="Homeodomain-like"/>
    <property type="match status" value="1"/>
</dbReference>
<sequence>MTMNVSQIPWYSLYGETPDAESADDIHVEFIEDRSREDGWLIKPHRHTQLFQIICIFKGKTVVHLETDQHTTEGITIITMPVGTVHGFEFGPGSEGVVISIRESALSGGEYEKSLHFLRPIIETPIITSLDQDNTSVADLKLYIQQIRQEFKGAAGGRSQSLRLLFSLLLLTLRRHLDTQHLEAAGSHSDTRILARFKQLVDEHYQEHWTVTDYAEKLNTSKSTLNRMCRGGMHSSAKALIQARLINEAKRLLIYTRQPADQVAYTLGFKDPAYFSRAFKKATGMAPGQYRESHDRETFQNQ</sequence>
<dbReference type="Proteomes" id="UP001595776">
    <property type="component" value="Unassembled WGS sequence"/>
</dbReference>
<dbReference type="Pfam" id="PF02311">
    <property type="entry name" value="AraC_binding"/>
    <property type="match status" value="1"/>
</dbReference>
<dbReference type="PANTHER" id="PTHR43280:SF32">
    <property type="entry name" value="TRANSCRIPTIONAL REGULATORY PROTEIN"/>
    <property type="match status" value="1"/>
</dbReference>
<keyword evidence="1" id="KW-0805">Transcription regulation</keyword>
<evidence type="ECO:0000256" key="1">
    <source>
        <dbReference type="ARBA" id="ARBA00023015"/>
    </source>
</evidence>
<evidence type="ECO:0000256" key="4">
    <source>
        <dbReference type="ARBA" id="ARBA00023163"/>
    </source>
</evidence>
<keyword evidence="4" id="KW-0804">Transcription</keyword>
<organism evidence="6 7">
    <name type="scientific">Kordiimonas lipolytica</name>
    <dbReference type="NCBI Taxonomy" id="1662421"/>
    <lineage>
        <taxon>Bacteria</taxon>
        <taxon>Pseudomonadati</taxon>
        <taxon>Pseudomonadota</taxon>
        <taxon>Alphaproteobacteria</taxon>
        <taxon>Kordiimonadales</taxon>
        <taxon>Kordiimonadaceae</taxon>
        <taxon>Kordiimonas</taxon>
    </lineage>
</organism>
<dbReference type="SMART" id="SM00342">
    <property type="entry name" value="HTH_ARAC"/>
    <property type="match status" value="1"/>
</dbReference>
<name>A0ABV8U8H4_9PROT</name>
<dbReference type="InterPro" id="IPR047264">
    <property type="entry name" value="Cupin_HpaA-like_N"/>
</dbReference>
<evidence type="ECO:0000256" key="3">
    <source>
        <dbReference type="ARBA" id="ARBA00023159"/>
    </source>
</evidence>
<dbReference type="EMBL" id="JBHSCR010000003">
    <property type="protein sequence ID" value="MFC4347088.1"/>
    <property type="molecule type" value="Genomic_DNA"/>
</dbReference>
<dbReference type="CDD" id="cd06999">
    <property type="entry name" value="cupin_HpaA-like_N"/>
    <property type="match status" value="1"/>
</dbReference>
<comment type="caution">
    <text evidence="6">The sequence shown here is derived from an EMBL/GenBank/DDBJ whole genome shotgun (WGS) entry which is preliminary data.</text>
</comment>
<dbReference type="InterPro" id="IPR014710">
    <property type="entry name" value="RmlC-like_jellyroll"/>
</dbReference>
<dbReference type="SUPFAM" id="SSF51215">
    <property type="entry name" value="Regulatory protein AraC"/>
    <property type="match status" value="1"/>
</dbReference>
<dbReference type="InterPro" id="IPR020449">
    <property type="entry name" value="Tscrpt_reg_AraC-type_HTH"/>
</dbReference>
<keyword evidence="2" id="KW-0238">DNA-binding</keyword>
<dbReference type="PANTHER" id="PTHR43280">
    <property type="entry name" value="ARAC-FAMILY TRANSCRIPTIONAL REGULATOR"/>
    <property type="match status" value="1"/>
</dbReference>
<protein>
    <submittedName>
        <fullName evidence="6">Helix-turn-helix domain-containing protein</fullName>
    </submittedName>
</protein>
<dbReference type="InterPro" id="IPR003313">
    <property type="entry name" value="AraC-bd"/>
</dbReference>
<evidence type="ECO:0000259" key="5">
    <source>
        <dbReference type="PROSITE" id="PS01124"/>
    </source>
</evidence>
<feature type="domain" description="HTH araC/xylS-type" evidence="5">
    <location>
        <begin position="195"/>
        <end position="293"/>
    </location>
</feature>
<evidence type="ECO:0000313" key="7">
    <source>
        <dbReference type="Proteomes" id="UP001595776"/>
    </source>
</evidence>